<accession>A0A699YBT9</accession>
<gene>
    <name evidence="2" type="ORF">HaLaN_02478</name>
</gene>
<keyword evidence="3" id="KW-1185">Reference proteome</keyword>
<evidence type="ECO:0000313" key="2">
    <source>
        <dbReference type="EMBL" id="GFH07647.1"/>
    </source>
</evidence>
<dbReference type="Proteomes" id="UP000485058">
    <property type="component" value="Unassembled WGS sequence"/>
</dbReference>
<evidence type="ECO:0000256" key="1">
    <source>
        <dbReference type="SAM" id="MobiDB-lite"/>
    </source>
</evidence>
<sequence length="137" mass="14916">MDAGGSLEEPEQSLTLSQPAGRRGLTSWSSVYATKSDGTFYRAILPDLVGPDWYTPKGAWLPPVPGGGLSPSRRETVVFVCVLTLAHAFVELDLRETLGRLRRCSYAAWFKHGDGIGINHMSAPHRGHSQEQQPGKA</sequence>
<evidence type="ECO:0000313" key="3">
    <source>
        <dbReference type="Proteomes" id="UP000485058"/>
    </source>
</evidence>
<protein>
    <submittedName>
        <fullName evidence="2">Uncharacterized protein</fullName>
    </submittedName>
</protein>
<name>A0A699YBT9_HAELA</name>
<proteinExistence type="predicted"/>
<reference evidence="2 3" key="1">
    <citation type="submission" date="2020-02" db="EMBL/GenBank/DDBJ databases">
        <title>Draft genome sequence of Haematococcus lacustris strain NIES-144.</title>
        <authorList>
            <person name="Morimoto D."/>
            <person name="Nakagawa S."/>
            <person name="Yoshida T."/>
            <person name="Sawayama S."/>
        </authorList>
    </citation>
    <scope>NUCLEOTIDE SEQUENCE [LARGE SCALE GENOMIC DNA]</scope>
    <source>
        <strain evidence="2 3">NIES-144</strain>
    </source>
</reference>
<feature type="region of interest" description="Disordered" evidence="1">
    <location>
        <begin position="1"/>
        <end position="22"/>
    </location>
</feature>
<feature type="non-terminal residue" evidence="2">
    <location>
        <position position="137"/>
    </location>
</feature>
<feature type="non-terminal residue" evidence="2">
    <location>
        <position position="1"/>
    </location>
</feature>
<dbReference type="EMBL" id="BLLF01000107">
    <property type="protein sequence ID" value="GFH07647.1"/>
    <property type="molecule type" value="Genomic_DNA"/>
</dbReference>
<comment type="caution">
    <text evidence="2">The sequence shown here is derived from an EMBL/GenBank/DDBJ whole genome shotgun (WGS) entry which is preliminary data.</text>
</comment>
<dbReference type="AlphaFoldDB" id="A0A699YBT9"/>
<organism evidence="2 3">
    <name type="scientific">Haematococcus lacustris</name>
    <name type="common">Green alga</name>
    <name type="synonym">Haematococcus pluvialis</name>
    <dbReference type="NCBI Taxonomy" id="44745"/>
    <lineage>
        <taxon>Eukaryota</taxon>
        <taxon>Viridiplantae</taxon>
        <taxon>Chlorophyta</taxon>
        <taxon>core chlorophytes</taxon>
        <taxon>Chlorophyceae</taxon>
        <taxon>CS clade</taxon>
        <taxon>Chlamydomonadales</taxon>
        <taxon>Haematococcaceae</taxon>
        <taxon>Haematococcus</taxon>
    </lineage>
</organism>